<dbReference type="Pfam" id="PF06980">
    <property type="entry name" value="DUF1302"/>
    <property type="match status" value="1"/>
</dbReference>
<reference evidence="1" key="1">
    <citation type="journal article" date="2015" name="Nature">
        <title>Complex archaea that bridge the gap between prokaryotes and eukaryotes.</title>
        <authorList>
            <person name="Spang A."/>
            <person name="Saw J.H."/>
            <person name="Jorgensen S.L."/>
            <person name="Zaremba-Niedzwiedzka K."/>
            <person name="Martijn J."/>
            <person name="Lind A.E."/>
            <person name="van Eijk R."/>
            <person name="Schleper C."/>
            <person name="Guy L."/>
            <person name="Ettema T.J."/>
        </authorList>
    </citation>
    <scope>NUCLEOTIDE SEQUENCE</scope>
</reference>
<sequence length="593" mass="64335">MSRIISRTALGGLKPLTVAIAIAAAMPAHAVRFDIGEIQGQFDSQMSIGSSWSTAEVDDDLIWINNGGNANAANSDDGRLNYEKGDAFSKIFKGIHDLSLVYGDTGVFVRGNYWYDFETKDGSQDLYDISDDGRRIVARSSGAQILDAFVYHNYSIGNLPGSVRVGKQVVSWGESTFIQNSINSINPIDVSAFRRPGAAIKEGLIPVNMLYLSQSLTDNLGMELFYQLEWDPTVLDNCGTFFSFTDSVAKGCDYTVVDGTQLGAGPMVYVPRQDDREASDSGQFGVSFRWFAENLNQTEFGLYAMNYHSRTPIYSTQAGTGAVTGVDFDTQREITTVALDAGYYIEYPEDIRLYGLSFQSNVAGVSVSGEVSFRPNQPLQISTNDLVGAALGNPITPVNTSGYYGQTFGVPVAPGTDLRGYKRMPVTQAQVTAIHFIDNVMGADRLTFVGEVGYNHIAGINSDPTELRFGRDSLYGSGELVDPATCAGLNAAQPEYCSDEGFYTQHSWGYRAVASLDYRGFAGVALTPNLAFSHDVEGYGPNFNEGAKAASVGVNALYNNKYNASLNYTNFFGGDFNPMTDRDFVALSVGVNF</sequence>
<dbReference type="AlphaFoldDB" id="A0A0F9USX7"/>
<comment type="caution">
    <text evidence="1">The sequence shown here is derived from an EMBL/GenBank/DDBJ whole genome shotgun (WGS) entry which is preliminary data.</text>
</comment>
<protein>
    <recommendedName>
        <fullName evidence="2">Adhesin</fullName>
    </recommendedName>
</protein>
<evidence type="ECO:0000313" key="1">
    <source>
        <dbReference type="EMBL" id="KKN90602.1"/>
    </source>
</evidence>
<organism evidence="1">
    <name type="scientific">marine sediment metagenome</name>
    <dbReference type="NCBI Taxonomy" id="412755"/>
    <lineage>
        <taxon>unclassified sequences</taxon>
        <taxon>metagenomes</taxon>
        <taxon>ecological metagenomes</taxon>
    </lineage>
</organism>
<dbReference type="EMBL" id="LAZR01000109">
    <property type="protein sequence ID" value="KKN90602.1"/>
    <property type="molecule type" value="Genomic_DNA"/>
</dbReference>
<gene>
    <name evidence="1" type="ORF">LCGC14_0227440</name>
</gene>
<evidence type="ECO:0008006" key="2">
    <source>
        <dbReference type="Google" id="ProtNLM"/>
    </source>
</evidence>
<name>A0A0F9USX7_9ZZZZ</name>
<dbReference type="InterPro" id="IPR010727">
    <property type="entry name" value="DUF1302"/>
</dbReference>
<accession>A0A0F9USX7</accession>
<proteinExistence type="predicted"/>